<sequence>MTSSRTEFPTESTFRTELALASLPHFLFVGETSQQRQGARRAEETGRSSLLFPGETSQQR</sequence>
<reference evidence="2" key="1">
    <citation type="submission" date="2017-07" db="EMBL/GenBank/DDBJ databases">
        <title>Taro Niue Genome Assembly and Annotation.</title>
        <authorList>
            <person name="Atibalentja N."/>
            <person name="Keating K."/>
            <person name="Fields C.J."/>
        </authorList>
    </citation>
    <scope>NUCLEOTIDE SEQUENCE</scope>
    <source>
        <strain evidence="2">Niue_2</strain>
        <tissue evidence="2">Leaf</tissue>
    </source>
</reference>
<accession>A0A843W3U9</accession>
<feature type="region of interest" description="Disordered" evidence="1">
    <location>
        <begin position="32"/>
        <end position="60"/>
    </location>
</feature>
<dbReference type="Proteomes" id="UP000652761">
    <property type="component" value="Unassembled WGS sequence"/>
</dbReference>
<gene>
    <name evidence="2" type="ORF">Taro_034769</name>
</gene>
<dbReference type="AlphaFoldDB" id="A0A843W3U9"/>
<proteinExistence type="predicted"/>
<evidence type="ECO:0000313" key="3">
    <source>
        <dbReference type="Proteomes" id="UP000652761"/>
    </source>
</evidence>
<evidence type="ECO:0000313" key="2">
    <source>
        <dbReference type="EMBL" id="MQM02007.1"/>
    </source>
</evidence>
<organism evidence="2 3">
    <name type="scientific">Colocasia esculenta</name>
    <name type="common">Wild taro</name>
    <name type="synonym">Arum esculentum</name>
    <dbReference type="NCBI Taxonomy" id="4460"/>
    <lineage>
        <taxon>Eukaryota</taxon>
        <taxon>Viridiplantae</taxon>
        <taxon>Streptophyta</taxon>
        <taxon>Embryophyta</taxon>
        <taxon>Tracheophyta</taxon>
        <taxon>Spermatophyta</taxon>
        <taxon>Magnoliopsida</taxon>
        <taxon>Liliopsida</taxon>
        <taxon>Araceae</taxon>
        <taxon>Aroideae</taxon>
        <taxon>Colocasieae</taxon>
        <taxon>Colocasia</taxon>
    </lineage>
</organism>
<keyword evidence="3" id="KW-1185">Reference proteome</keyword>
<evidence type="ECO:0000256" key="1">
    <source>
        <dbReference type="SAM" id="MobiDB-lite"/>
    </source>
</evidence>
<dbReference type="EMBL" id="NMUH01002773">
    <property type="protein sequence ID" value="MQM02007.1"/>
    <property type="molecule type" value="Genomic_DNA"/>
</dbReference>
<name>A0A843W3U9_COLES</name>
<comment type="caution">
    <text evidence="2">The sequence shown here is derived from an EMBL/GenBank/DDBJ whole genome shotgun (WGS) entry which is preliminary data.</text>
</comment>
<protein>
    <submittedName>
        <fullName evidence="2">Uncharacterized protein</fullName>
    </submittedName>
</protein>